<name>A0A0U1QRW6_9BACL</name>
<accession>A0A0U1QRW6</accession>
<comment type="caution">
    <text evidence="2">The sequence shown here is derived from an EMBL/GenBank/DDBJ whole genome shotgun (WGS) entry which is preliminary data.</text>
</comment>
<evidence type="ECO:0000313" key="3">
    <source>
        <dbReference type="Proteomes" id="UP000035553"/>
    </source>
</evidence>
<reference evidence="2 3" key="1">
    <citation type="journal article" date="2011" name="J. Bacteriol.">
        <title>Draft genome sequence of Sporolactobacillus inulinus strain CASD, an efficient D-lactic acid-producing bacterium with high-concentration lactate tolerance capability.</title>
        <authorList>
            <person name="Yu B."/>
            <person name="Su F."/>
            <person name="Wang L."/>
            <person name="Xu K."/>
            <person name="Zhao B."/>
            <person name="Xu P."/>
        </authorList>
    </citation>
    <scope>NUCLEOTIDE SEQUENCE [LARGE SCALE GENOMIC DNA]</scope>
    <source>
        <strain evidence="2 3">CASD</strain>
    </source>
</reference>
<dbReference type="Proteomes" id="UP000035553">
    <property type="component" value="Unassembled WGS sequence"/>
</dbReference>
<proteinExistence type="predicted"/>
<feature type="region of interest" description="Disordered" evidence="1">
    <location>
        <begin position="1"/>
        <end position="22"/>
    </location>
</feature>
<evidence type="ECO:0000256" key="1">
    <source>
        <dbReference type="SAM" id="MobiDB-lite"/>
    </source>
</evidence>
<evidence type="ECO:0000313" key="2">
    <source>
        <dbReference type="EMBL" id="KLI03547.1"/>
    </source>
</evidence>
<feature type="compositionally biased region" description="Polar residues" evidence="1">
    <location>
        <begin position="1"/>
        <end position="11"/>
    </location>
</feature>
<dbReference type="EMBL" id="AFVQ02000029">
    <property type="protein sequence ID" value="KLI03547.1"/>
    <property type="molecule type" value="Genomic_DNA"/>
</dbReference>
<protein>
    <submittedName>
        <fullName evidence="2">Uncharacterized protein</fullName>
    </submittedName>
</protein>
<dbReference type="AlphaFoldDB" id="A0A0U1QRW6"/>
<keyword evidence="3" id="KW-1185">Reference proteome</keyword>
<dbReference type="STRING" id="1069536.SINU_02150"/>
<sequence>MRPRQVSSWSGDSAPKRHESITHDWRVTTGRILPGLTGTTISVILSIGSVDHKPARPHKRLLSRDCASG</sequence>
<organism evidence="2 3">
    <name type="scientific">Sporolactobacillus inulinus CASD</name>
    <dbReference type="NCBI Taxonomy" id="1069536"/>
    <lineage>
        <taxon>Bacteria</taxon>
        <taxon>Bacillati</taxon>
        <taxon>Bacillota</taxon>
        <taxon>Bacilli</taxon>
        <taxon>Bacillales</taxon>
        <taxon>Sporolactobacillaceae</taxon>
        <taxon>Sporolactobacillus</taxon>
    </lineage>
</organism>
<gene>
    <name evidence="2" type="ORF">SINU_02150</name>
</gene>